<organism evidence="1 2">
    <name type="scientific">Dentiscutata heterogama</name>
    <dbReference type="NCBI Taxonomy" id="1316150"/>
    <lineage>
        <taxon>Eukaryota</taxon>
        <taxon>Fungi</taxon>
        <taxon>Fungi incertae sedis</taxon>
        <taxon>Mucoromycota</taxon>
        <taxon>Glomeromycotina</taxon>
        <taxon>Glomeromycetes</taxon>
        <taxon>Diversisporales</taxon>
        <taxon>Gigasporaceae</taxon>
        <taxon>Dentiscutata</taxon>
    </lineage>
</organism>
<reference evidence="1" key="1">
    <citation type="submission" date="2021-06" db="EMBL/GenBank/DDBJ databases">
        <authorList>
            <person name="Kallberg Y."/>
            <person name="Tangrot J."/>
            <person name="Rosling A."/>
        </authorList>
    </citation>
    <scope>NUCLEOTIDE SEQUENCE</scope>
    <source>
        <strain evidence="1">IL203A</strain>
    </source>
</reference>
<dbReference type="Proteomes" id="UP000789702">
    <property type="component" value="Unassembled WGS sequence"/>
</dbReference>
<evidence type="ECO:0000313" key="1">
    <source>
        <dbReference type="EMBL" id="CAG8745765.1"/>
    </source>
</evidence>
<proteinExistence type="predicted"/>
<keyword evidence="2" id="KW-1185">Reference proteome</keyword>
<gene>
    <name evidence="1" type="ORF">DHETER_LOCUS14331</name>
</gene>
<protein>
    <submittedName>
        <fullName evidence="1">662_t:CDS:1</fullName>
    </submittedName>
</protein>
<sequence>YGYRTLYSSSKNTLPFNQFHVNSSYDGSLGFKVIDDTNVNRYKSIYPILPNGTTIDINLDFPNYKNISISRIYPLTMKLYFLLYDNIVN</sequence>
<comment type="caution">
    <text evidence="1">The sequence shown here is derived from an EMBL/GenBank/DDBJ whole genome shotgun (WGS) entry which is preliminary data.</text>
</comment>
<feature type="non-terminal residue" evidence="1">
    <location>
        <position position="1"/>
    </location>
</feature>
<name>A0ACA9QBH0_9GLOM</name>
<feature type="non-terminal residue" evidence="1">
    <location>
        <position position="89"/>
    </location>
</feature>
<dbReference type="EMBL" id="CAJVPU010043453">
    <property type="protein sequence ID" value="CAG8745765.1"/>
    <property type="molecule type" value="Genomic_DNA"/>
</dbReference>
<evidence type="ECO:0000313" key="2">
    <source>
        <dbReference type="Proteomes" id="UP000789702"/>
    </source>
</evidence>
<accession>A0ACA9QBH0</accession>